<sequence length="374" mass="43014">MHNEENPNDMDANSDACSDYSIVVEGLFAGRSGKIEIKDDTLARELLKVIHTRDELLPESYVRLPYRHEIKIICNGNVIQEVDISWADETCCVCYYDDKEHPSHIVLKIPTDLALRIENHMLDNYLTIRGFFGLEPPIVLSYERISKISIKSLITGNAYFGNYEKDSNKDIIERFVSLYNQSLSIYDEDLEGTYLTKREKDVLSGKRFDADYKIEVLFENGEKLELMAGNEKGIFRVIFRGEEYIIQNHELYMYLKVLSNAETKKPNGKYLRVVTTCGEVLIYDNALAEEFYKAIKNEENYLEGGFNCPFGVYIQIKENGEVVNEFRITGPSYLGEDEYIALTTEGINVNIPAFIGTKLENELRKNNYSLSYSN</sequence>
<dbReference type="Proteomes" id="UP000198577">
    <property type="component" value="Unassembled WGS sequence"/>
</dbReference>
<dbReference type="AlphaFoldDB" id="A0A1I5YKU6"/>
<dbReference type="EMBL" id="FOXR01000051">
    <property type="protein sequence ID" value="SFQ44828.1"/>
    <property type="molecule type" value="Genomic_DNA"/>
</dbReference>
<evidence type="ECO:0000313" key="1">
    <source>
        <dbReference type="EMBL" id="SFQ44828.1"/>
    </source>
</evidence>
<keyword evidence="2" id="KW-1185">Reference proteome</keyword>
<proteinExistence type="predicted"/>
<accession>A0A1I5YKU6</accession>
<evidence type="ECO:0000313" key="2">
    <source>
        <dbReference type="Proteomes" id="UP000198577"/>
    </source>
</evidence>
<protein>
    <submittedName>
        <fullName evidence="1">Uncharacterized protein</fullName>
    </submittedName>
</protein>
<organism evidence="1 2">
    <name type="scientific">Caldicoprobacter faecalis</name>
    <dbReference type="NCBI Taxonomy" id="937334"/>
    <lineage>
        <taxon>Bacteria</taxon>
        <taxon>Bacillati</taxon>
        <taxon>Bacillota</taxon>
        <taxon>Clostridia</taxon>
        <taxon>Caldicoprobacterales</taxon>
        <taxon>Caldicoprobacteraceae</taxon>
        <taxon>Caldicoprobacter</taxon>
    </lineage>
</organism>
<name>A0A1I5YKU6_9FIRM</name>
<gene>
    <name evidence="1" type="ORF">SAMN05444406_1519</name>
</gene>
<reference evidence="1 2" key="1">
    <citation type="submission" date="2016-10" db="EMBL/GenBank/DDBJ databases">
        <authorList>
            <person name="de Groot N.N."/>
        </authorList>
    </citation>
    <scope>NUCLEOTIDE SEQUENCE [LARGE SCALE GENOMIC DNA]</scope>
    <source>
        <strain evidence="1 2">DSM 20678</strain>
    </source>
</reference>